<dbReference type="Proteomes" id="UP000815698">
    <property type="component" value="Chromosome"/>
</dbReference>
<keyword evidence="2" id="KW-0805">Transcription regulation</keyword>
<evidence type="ECO:0000256" key="3">
    <source>
        <dbReference type="ARBA" id="ARBA00023125"/>
    </source>
</evidence>
<accession>A0ABM6PQ20</accession>
<evidence type="ECO:0000313" key="6">
    <source>
        <dbReference type="EMBL" id="ATH97333.1"/>
    </source>
</evidence>
<evidence type="ECO:0000259" key="5">
    <source>
        <dbReference type="Pfam" id="PF04198"/>
    </source>
</evidence>
<dbReference type="SUPFAM" id="SSF100950">
    <property type="entry name" value="NagB/RpiA/CoA transferase-like"/>
    <property type="match status" value="1"/>
</dbReference>
<dbReference type="InterPro" id="IPR037171">
    <property type="entry name" value="NagB/RpiA_transferase-like"/>
</dbReference>
<dbReference type="RefSeq" id="WP_096883396.1">
    <property type="nucleotide sequence ID" value="NZ_CP023482.1"/>
</dbReference>
<proteinExistence type="inferred from homology"/>
<evidence type="ECO:0000256" key="4">
    <source>
        <dbReference type="ARBA" id="ARBA00023163"/>
    </source>
</evidence>
<dbReference type="Gene3D" id="3.40.50.1360">
    <property type="match status" value="1"/>
</dbReference>
<keyword evidence="4" id="KW-0804">Transcription</keyword>
<dbReference type="Pfam" id="PF04198">
    <property type="entry name" value="Sugar-bind"/>
    <property type="match status" value="1"/>
</dbReference>
<comment type="similarity">
    <text evidence="1">Belongs to the SorC transcriptional regulatory family.</text>
</comment>
<sequence length="342" mass="36834">MALKRDRRTLIDVARLYYVDGLDQSTIGESMELSKSTVSRILTAAKEEGIIQVRIVGDDVERNEELERQITELYDIERVFVAASGSDPYEATSRLAAQRFIELAPHAGRIGFGWGLTIQRMIQAIPTRSLGAEHVLTPLVGGMPTADTAPSGNNMIVALAERLGCRSERFDAPAVVESSRTWNALMSESSVRTALENARATDLAFVGIGTHGVHTSRLVIDAMKLNEEQLARYLAQNPAGDMCGHYFDPDGKPLGSPTTNRVIGLTIENLQNLPRVIGIAAGNDRLPGLTGAIHTGALEELCIDEEIARSLVRATGIGPGRADSGERCVCPACGAPHPRAAR</sequence>
<dbReference type="EMBL" id="CP023482">
    <property type="protein sequence ID" value="ATH97333.1"/>
    <property type="molecule type" value="Genomic_DNA"/>
</dbReference>
<dbReference type="InterPro" id="IPR051054">
    <property type="entry name" value="SorC_transcr_regulators"/>
</dbReference>
<gene>
    <name evidence="6" type="ORF">COP05_09785</name>
</gene>
<dbReference type="PANTHER" id="PTHR34294:SF1">
    <property type="entry name" value="TRANSCRIPTIONAL REGULATOR LSRR"/>
    <property type="match status" value="1"/>
</dbReference>
<dbReference type="PANTHER" id="PTHR34294">
    <property type="entry name" value="TRANSCRIPTIONAL REGULATOR-RELATED"/>
    <property type="match status" value="1"/>
</dbReference>
<organism evidence="6 7">
    <name type="scientific">Dermabacter jinjuensis</name>
    <dbReference type="NCBI Taxonomy" id="1667168"/>
    <lineage>
        <taxon>Bacteria</taxon>
        <taxon>Bacillati</taxon>
        <taxon>Actinomycetota</taxon>
        <taxon>Actinomycetes</taxon>
        <taxon>Micrococcales</taxon>
        <taxon>Dermabacteraceae</taxon>
        <taxon>Dermabacter</taxon>
    </lineage>
</organism>
<keyword evidence="3" id="KW-0238">DNA-binding</keyword>
<reference evidence="6 7" key="1">
    <citation type="journal article" date="2016" name="Int. J. Syst. Evol. Microbiol.">
        <title>Dermabacter jinjuensis sp. nov., a novel species of the genus Dermabacter isolated from a clinical specimen.</title>
        <authorList>
            <person name="Park Y.K."/>
            <person name="Lee K.M."/>
            <person name="Lee W.K."/>
            <person name="Cho M.J."/>
            <person name="Lee H.S."/>
            <person name="Cho Y.G."/>
            <person name="Lee Y.C."/>
            <person name="Lee W.K."/>
            <person name="Seong W.K."/>
            <person name="Hwang K.J."/>
        </authorList>
    </citation>
    <scope>NUCLEOTIDE SEQUENCE [LARGE SCALE GENOMIC DNA]</scope>
    <source>
        <strain evidence="6 7">32T</strain>
    </source>
</reference>
<evidence type="ECO:0000313" key="7">
    <source>
        <dbReference type="Proteomes" id="UP000815698"/>
    </source>
</evidence>
<dbReference type="InterPro" id="IPR007324">
    <property type="entry name" value="Sugar-bd_dom_put"/>
</dbReference>
<protein>
    <recommendedName>
        <fullName evidence="5">Sugar-binding domain-containing protein</fullName>
    </recommendedName>
</protein>
<dbReference type="Gene3D" id="1.10.10.10">
    <property type="entry name" value="Winged helix-like DNA-binding domain superfamily/Winged helix DNA-binding domain"/>
    <property type="match status" value="1"/>
</dbReference>
<feature type="domain" description="Sugar-binding" evidence="5">
    <location>
        <begin position="59"/>
        <end position="312"/>
    </location>
</feature>
<evidence type="ECO:0000256" key="2">
    <source>
        <dbReference type="ARBA" id="ARBA00023015"/>
    </source>
</evidence>
<name>A0ABM6PQ20_9MICO</name>
<dbReference type="InterPro" id="IPR036388">
    <property type="entry name" value="WH-like_DNA-bd_sf"/>
</dbReference>
<keyword evidence="7" id="KW-1185">Reference proteome</keyword>
<evidence type="ECO:0000256" key="1">
    <source>
        <dbReference type="ARBA" id="ARBA00010466"/>
    </source>
</evidence>